<dbReference type="AlphaFoldDB" id="A0A6H1ZBK8"/>
<evidence type="ECO:0000313" key="1">
    <source>
        <dbReference type="EMBL" id="QJA44570.1"/>
    </source>
</evidence>
<organism evidence="1">
    <name type="scientific">viral metagenome</name>
    <dbReference type="NCBI Taxonomy" id="1070528"/>
    <lineage>
        <taxon>unclassified sequences</taxon>
        <taxon>metagenomes</taxon>
        <taxon>organismal metagenomes</taxon>
    </lineage>
</organism>
<evidence type="ECO:0000313" key="2">
    <source>
        <dbReference type="EMBL" id="QJH94286.1"/>
    </source>
</evidence>
<name>A0A6H1ZBK8_9ZZZZ</name>
<reference evidence="1" key="1">
    <citation type="submission" date="2020-03" db="EMBL/GenBank/DDBJ databases">
        <title>The deep terrestrial virosphere.</title>
        <authorList>
            <person name="Holmfeldt K."/>
            <person name="Nilsson E."/>
            <person name="Simone D."/>
            <person name="Lopez-Fernandez M."/>
            <person name="Wu X."/>
            <person name="de Brujin I."/>
            <person name="Lundin D."/>
            <person name="Andersson A."/>
            <person name="Bertilsson S."/>
            <person name="Dopson M."/>
        </authorList>
    </citation>
    <scope>NUCLEOTIDE SEQUENCE</scope>
    <source>
        <strain evidence="1">TM448A00111</strain>
        <strain evidence="2">TM448B00196</strain>
    </source>
</reference>
<proteinExistence type="predicted"/>
<dbReference type="EMBL" id="MT144598">
    <property type="protein sequence ID" value="QJH94286.1"/>
    <property type="molecule type" value="Genomic_DNA"/>
</dbReference>
<gene>
    <name evidence="1" type="ORF">TM448A00111_0073</name>
    <name evidence="2" type="ORF">TM448B00196_0073</name>
</gene>
<dbReference type="EMBL" id="MT143977">
    <property type="protein sequence ID" value="QJA44570.1"/>
    <property type="molecule type" value="Genomic_DNA"/>
</dbReference>
<protein>
    <submittedName>
        <fullName evidence="1">Uncharacterized protein</fullName>
    </submittedName>
</protein>
<sequence>MLRLIARWLEDHQLVVCALCRKVVFSKDAQPEMTNTGITVPLCSKCHQEMFHPFAKGAKS</sequence>
<accession>A0A6H1ZBK8</accession>